<evidence type="ECO:0000256" key="1">
    <source>
        <dbReference type="SAM" id="MobiDB-lite"/>
    </source>
</evidence>
<accession>A0A1Q9DM65</accession>
<dbReference type="Proteomes" id="UP000186817">
    <property type="component" value="Unassembled WGS sequence"/>
</dbReference>
<dbReference type="AlphaFoldDB" id="A0A1Q9DM65"/>
<protein>
    <submittedName>
        <fullName evidence="2">Uncharacterized protein</fullName>
    </submittedName>
</protein>
<evidence type="ECO:0000313" key="2">
    <source>
        <dbReference type="EMBL" id="OLP96239.1"/>
    </source>
</evidence>
<evidence type="ECO:0000313" key="3">
    <source>
        <dbReference type="Proteomes" id="UP000186817"/>
    </source>
</evidence>
<gene>
    <name evidence="2" type="ORF">AK812_SmicGene21561</name>
</gene>
<sequence>MASLPALPEKLRLPESLRGCWQRSYIRQTFREPRAIDTTGRVWYLQAPDGVCVDARIDDSGAGGHECFLGFAVWDEAEKIVSWHTAATFEAGCAEPNLGEALQKCAARAAASPAATEDRGRVTWKEEPNAWIETDPDKGSAVLEELWLRREGSKASRDEAGGGGRIRPAADGGSELRGGCEEWLWAEHFAHVLCARDGGVKFAMGSTQDWRVGGATSPDMQGSILRPWH</sequence>
<comment type="caution">
    <text evidence="2">The sequence shown here is derived from an EMBL/GenBank/DDBJ whole genome shotgun (WGS) entry which is preliminary data.</text>
</comment>
<proteinExistence type="predicted"/>
<reference evidence="2 3" key="1">
    <citation type="submission" date="2016-02" db="EMBL/GenBank/DDBJ databases">
        <title>Genome analysis of coral dinoflagellate symbionts highlights evolutionary adaptations to a symbiotic lifestyle.</title>
        <authorList>
            <person name="Aranda M."/>
            <person name="Li Y."/>
            <person name="Liew Y.J."/>
            <person name="Baumgarten S."/>
            <person name="Simakov O."/>
            <person name="Wilson M."/>
            <person name="Piel J."/>
            <person name="Ashoor H."/>
            <person name="Bougouffa S."/>
            <person name="Bajic V.B."/>
            <person name="Ryu T."/>
            <person name="Ravasi T."/>
            <person name="Bayer T."/>
            <person name="Micklem G."/>
            <person name="Kim H."/>
            <person name="Bhak J."/>
            <person name="Lajeunesse T.C."/>
            <person name="Voolstra C.R."/>
        </authorList>
    </citation>
    <scope>NUCLEOTIDE SEQUENCE [LARGE SCALE GENOMIC DNA]</scope>
    <source>
        <strain evidence="2 3">CCMP2467</strain>
    </source>
</reference>
<keyword evidence="3" id="KW-1185">Reference proteome</keyword>
<dbReference type="EMBL" id="LSRX01000475">
    <property type="protein sequence ID" value="OLP96239.1"/>
    <property type="molecule type" value="Genomic_DNA"/>
</dbReference>
<feature type="region of interest" description="Disordered" evidence="1">
    <location>
        <begin position="153"/>
        <end position="174"/>
    </location>
</feature>
<name>A0A1Q9DM65_SYMMI</name>
<organism evidence="2 3">
    <name type="scientific">Symbiodinium microadriaticum</name>
    <name type="common">Dinoflagellate</name>
    <name type="synonym">Zooxanthella microadriatica</name>
    <dbReference type="NCBI Taxonomy" id="2951"/>
    <lineage>
        <taxon>Eukaryota</taxon>
        <taxon>Sar</taxon>
        <taxon>Alveolata</taxon>
        <taxon>Dinophyceae</taxon>
        <taxon>Suessiales</taxon>
        <taxon>Symbiodiniaceae</taxon>
        <taxon>Symbiodinium</taxon>
    </lineage>
</organism>